<feature type="compositionally biased region" description="Low complexity" evidence="2">
    <location>
        <begin position="625"/>
        <end position="636"/>
    </location>
</feature>
<feature type="region of interest" description="Disordered" evidence="2">
    <location>
        <begin position="616"/>
        <end position="681"/>
    </location>
</feature>
<feature type="compositionally biased region" description="Basic and acidic residues" evidence="2">
    <location>
        <begin position="649"/>
        <end position="671"/>
    </location>
</feature>
<evidence type="ECO:0000313" key="3">
    <source>
        <dbReference type="EMBL" id="KAG2241003.1"/>
    </source>
</evidence>
<dbReference type="PANTHER" id="PTHR34121">
    <property type="entry name" value="MYOSIN-11"/>
    <property type="match status" value="1"/>
</dbReference>
<accession>A0A8X7NZC9</accession>
<gene>
    <name evidence="3" type="ORF">Bca52824_096894</name>
</gene>
<feature type="region of interest" description="Disordered" evidence="2">
    <location>
        <begin position="96"/>
        <end position="115"/>
    </location>
</feature>
<evidence type="ECO:0000313" key="4">
    <source>
        <dbReference type="Proteomes" id="UP000886595"/>
    </source>
</evidence>
<reference evidence="3 4" key="1">
    <citation type="submission" date="2020-02" db="EMBL/GenBank/DDBJ databases">
        <authorList>
            <person name="Ma Q."/>
            <person name="Huang Y."/>
            <person name="Song X."/>
            <person name="Pei D."/>
        </authorList>
    </citation>
    <scope>NUCLEOTIDE SEQUENCE [LARGE SCALE GENOMIC DNA]</scope>
    <source>
        <strain evidence="3">Sxm20200214</strain>
        <tissue evidence="3">Leaf</tissue>
    </source>
</reference>
<dbReference type="EMBL" id="JAAMPC010001272">
    <property type="protein sequence ID" value="KAG2241003.1"/>
    <property type="molecule type" value="Genomic_DNA"/>
</dbReference>
<name>A0A8X7NZC9_BRACI</name>
<dbReference type="OrthoDB" id="2019255at2759"/>
<protein>
    <submittedName>
        <fullName evidence="3">Uncharacterized protein</fullName>
    </submittedName>
</protein>
<evidence type="ECO:0000256" key="2">
    <source>
        <dbReference type="SAM" id="MobiDB-lite"/>
    </source>
</evidence>
<keyword evidence="4" id="KW-1185">Reference proteome</keyword>
<sequence>MSWLRSAVHKAVEVGGKNSLTRTVRGYAGSVVLTAGNAVSGGAKLIQDRIGSRNVQSFALAVKRLEEVSVSSRGGERVQLLRRWLVALREIERMSSESIDDQNQPSSEEAKDSPKSFTTVYYVDPDLPGEPMTFRDVFLHSEALEGMVLSMILEAPKEEEVELLLELFGLCLSGEKEVHEALIQNVQDLAIVFSKYKDEVLAKREELLQYVQSAIGGLKISADLARIDTEAHALMEKLDKTKVKVLEQASNDDSSKTAGTNAASTEALREILEQVRTFSKLEALLLKKKSLRNGDSHQLHNEKVDKLKVLSESLLSSTSKAENRIVDHSRSQKEEALSFRLSKTTEVSQQEKDVEAELKNLEIMKDDLENELNRVNTSITSVRARLRNAREEREQFDNASNEILLHLKSKEDELTRSICSCRVEADVVNKWIKFLEDTWNLQSRFDQQKEIQVRYSDLHYAENSPVTNYVASLITLHVIRLFFAIFPPWMDIQGEMERYGDHFIDLIVQLLTFYKEQLDPSIPKIRRVIENLEPSKGLEAEKKIDDKDAKPIDSRKQLEKEYLDLEAKFVTTLSVVDAVKKPFYSQTEGISRKDDKRVKELFEALEKTKEEFESIERPLLDIESPARTSSSSRSPSIKTTLDTPLSDTVPKKLADVDSPDSKKGSSEKQDAAKNQLELELDDGEELLADEINDWEFDALDVTLTSKTNS</sequence>
<organism evidence="3 4">
    <name type="scientific">Brassica carinata</name>
    <name type="common">Ethiopian mustard</name>
    <name type="synonym">Abyssinian cabbage</name>
    <dbReference type="NCBI Taxonomy" id="52824"/>
    <lineage>
        <taxon>Eukaryota</taxon>
        <taxon>Viridiplantae</taxon>
        <taxon>Streptophyta</taxon>
        <taxon>Embryophyta</taxon>
        <taxon>Tracheophyta</taxon>
        <taxon>Spermatophyta</taxon>
        <taxon>Magnoliopsida</taxon>
        <taxon>eudicotyledons</taxon>
        <taxon>Gunneridae</taxon>
        <taxon>Pentapetalae</taxon>
        <taxon>rosids</taxon>
        <taxon>malvids</taxon>
        <taxon>Brassicales</taxon>
        <taxon>Brassicaceae</taxon>
        <taxon>Brassiceae</taxon>
        <taxon>Brassica</taxon>
    </lineage>
</organism>
<proteinExistence type="predicted"/>
<comment type="caution">
    <text evidence="3">The sequence shown here is derived from an EMBL/GenBank/DDBJ whole genome shotgun (WGS) entry which is preliminary data.</text>
</comment>
<feature type="coiled-coil region" evidence="1">
    <location>
        <begin position="347"/>
        <end position="399"/>
    </location>
</feature>
<dbReference type="AlphaFoldDB" id="A0A8X7NZC9"/>
<evidence type="ECO:0000256" key="1">
    <source>
        <dbReference type="SAM" id="Coils"/>
    </source>
</evidence>
<dbReference type="Proteomes" id="UP000886595">
    <property type="component" value="Unassembled WGS sequence"/>
</dbReference>
<dbReference type="PANTHER" id="PTHR34121:SF5">
    <property type="entry name" value="CENTROSOMAL PROTEIN OF 135 KDA-LIKE PROTEIN"/>
    <property type="match status" value="1"/>
</dbReference>
<feature type="compositionally biased region" description="Polar residues" evidence="2">
    <location>
        <begin position="637"/>
        <end position="646"/>
    </location>
</feature>
<keyword evidence="1" id="KW-0175">Coiled coil</keyword>